<sequence length="97" mass="10865">MTDTPYTVIDNKELSRFEIHVGGFVAFEDYELFDGGIAYTHTEVPKELGGRGIAKFLIKTILDDAQAKGLKVKPVCPMVRAFIEKNPEYQANTVPYP</sequence>
<dbReference type="OrthoDB" id="9800945at2"/>
<keyword evidence="2" id="KW-0808">Transferase</keyword>
<evidence type="ECO:0000313" key="2">
    <source>
        <dbReference type="EMBL" id="OOS25926.1"/>
    </source>
</evidence>
<evidence type="ECO:0000259" key="1">
    <source>
        <dbReference type="PROSITE" id="PS51729"/>
    </source>
</evidence>
<name>A0A1T0CUA3_9GAMM</name>
<dbReference type="SUPFAM" id="SSF55729">
    <property type="entry name" value="Acyl-CoA N-acyltransferases (Nat)"/>
    <property type="match status" value="1"/>
</dbReference>
<dbReference type="RefSeq" id="WP_078253142.1">
    <property type="nucleotide sequence ID" value="NZ_MUYU01000005.1"/>
</dbReference>
<proteinExistence type="predicted"/>
<accession>A0A1T0CUA3</accession>
<keyword evidence="3" id="KW-1185">Reference proteome</keyword>
<organism evidence="2 3">
    <name type="scientific">Moraxella pluranimalium</name>
    <dbReference type="NCBI Taxonomy" id="470453"/>
    <lineage>
        <taxon>Bacteria</taxon>
        <taxon>Pseudomonadati</taxon>
        <taxon>Pseudomonadota</taxon>
        <taxon>Gammaproteobacteria</taxon>
        <taxon>Moraxellales</taxon>
        <taxon>Moraxellaceae</taxon>
        <taxon>Moraxella</taxon>
    </lineage>
</organism>
<dbReference type="GO" id="GO:0016740">
    <property type="term" value="F:transferase activity"/>
    <property type="evidence" value="ECO:0007669"/>
    <property type="project" value="UniProtKB-KW"/>
</dbReference>
<dbReference type="PANTHER" id="PTHR31435">
    <property type="entry name" value="PROTEIN NATD1"/>
    <property type="match status" value="1"/>
</dbReference>
<gene>
    <name evidence="2" type="ORF">B0680_00745</name>
</gene>
<dbReference type="PROSITE" id="PS51729">
    <property type="entry name" value="GNAT_YJDJ"/>
    <property type="match status" value="1"/>
</dbReference>
<dbReference type="InterPro" id="IPR016181">
    <property type="entry name" value="Acyl_CoA_acyltransferase"/>
</dbReference>
<evidence type="ECO:0000313" key="3">
    <source>
        <dbReference type="Proteomes" id="UP000189800"/>
    </source>
</evidence>
<protein>
    <submittedName>
        <fullName evidence="2">N-acetyltransferase</fullName>
    </submittedName>
</protein>
<dbReference type="Proteomes" id="UP000189800">
    <property type="component" value="Unassembled WGS sequence"/>
</dbReference>
<dbReference type="STRING" id="470453.B0680_00745"/>
<feature type="domain" description="N-acetyltransferase" evidence="1">
    <location>
        <begin position="9"/>
        <end position="94"/>
    </location>
</feature>
<reference evidence="2 3" key="1">
    <citation type="submission" date="2017-02" db="EMBL/GenBank/DDBJ databases">
        <title>Draft genome sequence of Moraxella pluranimalium CCUG 54913T type strain.</title>
        <authorList>
            <person name="Salva-Serra F."/>
            <person name="Engstrom-Jakobsson H."/>
            <person name="Thorell K."/>
            <person name="Jaen-Luchoro D."/>
            <person name="Gonzales-Siles L."/>
            <person name="Karlsson R."/>
            <person name="Yazdan S."/>
            <person name="Boulund F."/>
            <person name="Johnning A."/>
            <person name="Engstrand L."/>
            <person name="Kristiansson E."/>
            <person name="Moore E."/>
        </authorList>
    </citation>
    <scope>NUCLEOTIDE SEQUENCE [LARGE SCALE GENOMIC DNA]</scope>
    <source>
        <strain evidence="2 3">CCUG 54913</strain>
    </source>
</reference>
<dbReference type="InterPro" id="IPR031165">
    <property type="entry name" value="GNAT_YJDJ"/>
</dbReference>
<comment type="caution">
    <text evidence="2">The sequence shown here is derived from an EMBL/GenBank/DDBJ whole genome shotgun (WGS) entry which is preliminary data.</text>
</comment>
<dbReference type="Pfam" id="PF14542">
    <property type="entry name" value="Acetyltransf_CG"/>
    <property type="match status" value="1"/>
</dbReference>
<dbReference type="EMBL" id="MUYU01000005">
    <property type="protein sequence ID" value="OOS25926.1"/>
    <property type="molecule type" value="Genomic_DNA"/>
</dbReference>
<dbReference type="InterPro" id="IPR045057">
    <property type="entry name" value="Gcn5-rel_NAT"/>
</dbReference>
<dbReference type="Gene3D" id="3.40.630.30">
    <property type="match status" value="1"/>
</dbReference>
<dbReference type="PANTHER" id="PTHR31435:SF10">
    <property type="entry name" value="BSR4717 PROTEIN"/>
    <property type="match status" value="1"/>
</dbReference>
<dbReference type="AlphaFoldDB" id="A0A1T0CUA3"/>